<dbReference type="EMBL" id="ML977012">
    <property type="protein sequence ID" value="KAF1952272.1"/>
    <property type="molecule type" value="Genomic_DNA"/>
</dbReference>
<keyword evidence="3" id="KW-0274">FAD</keyword>
<evidence type="ECO:0000259" key="6">
    <source>
        <dbReference type="Pfam" id="PF05199"/>
    </source>
</evidence>
<dbReference type="PANTHER" id="PTHR11552:SF228">
    <property type="entry name" value="GLUCOSE-METHANOL-CHOLINE OXIDOREDUCTASE N-TERMINAL DOMAIN-CONTAINING PROTEIN"/>
    <property type="match status" value="1"/>
</dbReference>
<dbReference type="PIRSF" id="PIRSF000137">
    <property type="entry name" value="Alcohol_oxidase"/>
    <property type="match status" value="1"/>
</dbReference>
<evidence type="ECO:0000256" key="3">
    <source>
        <dbReference type="PIRSR" id="PIRSR000137-2"/>
    </source>
</evidence>
<dbReference type="AlphaFoldDB" id="A0A6A5TKQ2"/>
<accession>A0A6A5TKQ2</accession>
<feature type="domain" description="Glucose-methanol-choline oxidoreductase N-terminal" evidence="5">
    <location>
        <begin position="40"/>
        <end position="355"/>
    </location>
</feature>
<comment type="cofactor">
    <cofactor evidence="3">
        <name>FAD</name>
        <dbReference type="ChEBI" id="CHEBI:57692"/>
    </cofactor>
</comment>
<dbReference type="InterPro" id="IPR007867">
    <property type="entry name" value="GMC_OxRtase_C"/>
</dbReference>
<dbReference type="InterPro" id="IPR036188">
    <property type="entry name" value="FAD/NAD-bd_sf"/>
</dbReference>
<reference evidence="7" key="1">
    <citation type="journal article" date="2020" name="Stud. Mycol.">
        <title>101 Dothideomycetes genomes: a test case for predicting lifestyles and emergence of pathogens.</title>
        <authorList>
            <person name="Haridas S."/>
            <person name="Albert R."/>
            <person name="Binder M."/>
            <person name="Bloem J."/>
            <person name="Labutti K."/>
            <person name="Salamov A."/>
            <person name="Andreopoulos B."/>
            <person name="Baker S."/>
            <person name="Barry K."/>
            <person name="Bills G."/>
            <person name="Bluhm B."/>
            <person name="Cannon C."/>
            <person name="Castanera R."/>
            <person name="Culley D."/>
            <person name="Daum C."/>
            <person name="Ezra D."/>
            <person name="Gonzalez J."/>
            <person name="Henrissat B."/>
            <person name="Kuo A."/>
            <person name="Liang C."/>
            <person name="Lipzen A."/>
            <person name="Lutzoni F."/>
            <person name="Magnuson J."/>
            <person name="Mondo S."/>
            <person name="Nolan M."/>
            <person name="Ohm R."/>
            <person name="Pangilinan J."/>
            <person name="Park H.-J."/>
            <person name="Ramirez L."/>
            <person name="Alfaro M."/>
            <person name="Sun H."/>
            <person name="Tritt A."/>
            <person name="Yoshinaga Y."/>
            <person name="Zwiers L.-H."/>
            <person name="Turgeon B."/>
            <person name="Goodwin S."/>
            <person name="Spatafora J."/>
            <person name="Crous P."/>
            <person name="Grigoriev I."/>
        </authorList>
    </citation>
    <scope>NUCLEOTIDE SEQUENCE</scope>
    <source>
        <strain evidence="7">CBS 675.92</strain>
    </source>
</reference>
<protein>
    <submittedName>
        <fullName evidence="7">Alcohol oxidase</fullName>
    </submittedName>
</protein>
<feature type="signal peptide" evidence="4">
    <location>
        <begin position="1"/>
        <end position="19"/>
    </location>
</feature>
<evidence type="ECO:0000259" key="5">
    <source>
        <dbReference type="Pfam" id="PF00732"/>
    </source>
</evidence>
<dbReference type="GO" id="GO:0016614">
    <property type="term" value="F:oxidoreductase activity, acting on CH-OH group of donors"/>
    <property type="evidence" value="ECO:0007669"/>
    <property type="project" value="InterPro"/>
</dbReference>
<proteinExistence type="inferred from homology"/>
<dbReference type="Gene3D" id="3.50.50.60">
    <property type="entry name" value="FAD/NAD(P)-binding domain"/>
    <property type="match status" value="1"/>
</dbReference>
<dbReference type="Gene3D" id="3.30.560.10">
    <property type="entry name" value="Glucose Oxidase, domain 3"/>
    <property type="match status" value="1"/>
</dbReference>
<feature type="chain" id="PRO_5025420198" evidence="4">
    <location>
        <begin position="20"/>
        <end position="614"/>
    </location>
</feature>
<evidence type="ECO:0000313" key="7">
    <source>
        <dbReference type="EMBL" id="KAF1952272.1"/>
    </source>
</evidence>
<dbReference type="SUPFAM" id="SSF54373">
    <property type="entry name" value="FAD-linked reductases, C-terminal domain"/>
    <property type="match status" value="1"/>
</dbReference>
<dbReference type="OrthoDB" id="269227at2759"/>
<keyword evidence="3" id="KW-0285">Flavoprotein</keyword>
<sequence length="614" mass="66274">MHLFITFTLGLALAATTTSAPLLQPILSRQLHNTTINATYDFVVIGGGTAGLVVATRLAQASYSVAVIEAGGFYEDDIGDIGKVPAFAAYGAGSSPDDVLPDVDWGFVTTPQAGLNDRKLHYARGKTLGGSSARNYYTYQRPTIDSLDKWASVVNDTSYTFDAFLPFYKKSIDYTPPNNSLRPSNASVPSATNAFSEDSGPVRVSFSDNWVNPISSFFQAAWEKLGLPVANDFVSGSLFGVQYVANTINPRGNVRESSYSFLRTLGDVANLHVYNHTMAKRILFDGNLATGAVVCSDGMEYVVSARKEVILSAGVFQSPQLLMVSGVGPKATLEKLHIPIISSLEAVGQHLEDHLLFSASYHVLPTTHSALGNSTYFASASAQYAANGRGILSNPGGEIVAWEKLIHNSTNPKALSAPTHKALTAMPPDWPTFEYLIVDAYQGDNQNYIKNAPQTPFMYASPAAAIMVQQSRGNVTINSSDTSDLPLINPNWLTHPADQELSLLAFKRVRQMMDAEPMRGQWVEEVVPGRNVTSDEGIMEAVRRVAIQVFHAACTCRMGTSPHGAVIDSKARVFGTRGLRVVDASAMPFLPPGHPQATIYALAEKIAEDIIKSN</sequence>
<comment type="similarity">
    <text evidence="1">Belongs to the GMC oxidoreductase family.</text>
</comment>
<dbReference type="SUPFAM" id="SSF51905">
    <property type="entry name" value="FAD/NAD(P)-binding domain"/>
    <property type="match status" value="1"/>
</dbReference>
<dbReference type="InterPro" id="IPR012132">
    <property type="entry name" value="GMC_OxRdtase"/>
</dbReference>
<dbReference type="InterPro" id="IPR000172">
    <property type="entry name" value="GMC_OxRdtase_N"/>
</dbReference>
<evidence type="ECO:0000313" key="8">
    <source>
        <dbReference type="Proteomes" id="UP000800035"/>
    </source>
</evidence>
<organism evidence="7 8">
    <name type="scientific">Byssothecium circinans</name>
    <dbReference type="NCBI Taxonomy" id="147558"/>
    <lineage>
        <taxon>Eukaryota</taxon>
        <taxon>Fungi</taxon>
        <taxon>Dikarya</taxon>
        <taxon>Ascomycota</taxon>
        <taxon>Pezizomycotina</taxon>
        <taxon>Dothideomycetes</taxon>
        <taxon>Pleosporomycetidae</taxon>
        <taxon>Pleosporales</taxon>
        <taxon>Massarineae</taxon>
        <taxon>Massarinaceae</taxon>
        <taxon>Byssothecium</taxon>
    </lineage>
</organism>
<dbReference type="Pfam" id="PF05199">
    <property type="entry name" value="GMC_oxred_C"/>
    <property type="match status" value="1"/>
</dbReference>
<name>A0A6A5TKQ2_9PLEO</name>
<dbReference type="GO" id="GO:0050660">
    <property type="term" value="F:flavin adenine dinucleotide binding"/>
    <property type="evidence" value="ECO:0007669"/>
    <property type="project" value="InterPro"/>
</dbReference>
<evidence type="ECO:0000256" key="2">
    <source>
        <dbReference type="PIRSR" id="PIRSR000137-1"/>
    </source>
</evidence>
<feature type="binding site" evidence="3">
    <location>
        <begin position="595"/>
        <end position="596"/>
    </location>
    <ligand>
        <name>FAD</name>
        <dbReference type="ChEBI" id="CHEBI:57692"/>
    </ligand>
</feature>
<dbReference type="Pfam" id="PF00732">
    <property type="entry name" value="GMC_oxred_N"/>
    <property type="match status" value="1"/>
</dbReference>
<dbReference type="Proteomes" id="UP000800035">
    <property type="component" value="Unassembled WGS sequence"/>
</dbReference>
<evidence type="ECO:0000256" key="4">
    <source>
        <dbReference type="SAM" id="SignalP"/>
    </source>
</evidence>
<keyword evidence="8" id="KW-1185">Reference proteome</keyword>
<feature type="active site" description="Proton donor" evidence="2">
    <location>
        <position position="551"/>
    </location>
</feature>
<gene>
    <name evidence="7" type="ORF">CC80DRAFT_552696</name>
</gene>
<feature type="domain" description="Glucose-methanol-choline oxidoreductase C-terminal" evidence="6">
    <location>
        <begin position="470"/>
        <end position="603"/>
    </location>
</feature>
<keyword evidence="4" id="KW-0732">Signal</keyword>
<feature type="active site" description="Proton acceptor" evidence="2">
    <location>
        <position position="594"/>
    </location>
</feature>
<dbReference type="GO" id="GO:0044550">
    <property type="term" value="P:secondary metabolite biosynthetic process"/>
    <property type="evidence" value="ECO:0007669"/>
    <property type="project" value="TreeGrafter"/>
</dbReference>
<dbReference type="PANTHER" id="PTHR11552">
    <property type="entry name" value="GLUCOSE-METHANOL-CHOLINE GMC OXIDOREDUCTASE"/>
    <property type="match status" value="1"/>
</dbReference>
<evidence type="ECO:0000256" key="1">
    <source>
        <dbReference type="ARBA" id="ARBA00010790"/>
    </source>
</evidence>